<dbReference type="GO" id="GO:0005634">
    <property type="term" value="C:nucleus"/>
    <property type="evidence" value="ECO:0007669"/>
    <property type="project" value="UniProtKB-SubCell"/>
</dbReference>
<keyword evidence="2" id="KW-0805">Transcription regulation</keyword>
<dbReference type="PANTHER" id="PTHR44191">
    <property type="entry name" value="TRANSCRIPTION FACTOR KUA1"/>
    <property type="match status" value="1"/>
</dbReference>
<dbReference type="CDD" id="cd00167">
    <property type="entry name" value="SANT"/>
    <property type="match status" value="1"/>
</dbReference>
<dbReference type="PROSITE" id="PS50090">
    <property type="entry name" value="MYB_LIKE"/>
    <property type="match status" value="1"/>
</dbReference>
<keyword evidence="5" id="KW-0539">Nucleus</keyword>
<dbReference type="InterPro" id="IPR009057">
    <property type="entry name" value="Homeodomain-like_sf"/>
</dbReference>
<dbReference type="GO" id="GO:0003677">
    <property type="term" value="F:DNA binding"/>
    <property type="evidence" value="ECO:0007669"/>
    <property type="project" value="UniProtKB-KW"/>
</dbReference>
<evidence type="ECO:0000259" key="8">
    <source>
        <dbReference type="PROSITE" id="PS51294"/>
    </source>
</evidence>
<evidence type="ECO:0000313" key="10">
    <source>
        <dbReference type="Proteomes" id="UP001420932"/>
    </source>
</evidence>
<keyword evidence="3" id="KW-0238">DNA-binding</keyword>
<accession>A0AAP0ISJ0</accession>
<evidence type="ECO:0000256" key="3">
    <source>
        <dbReference type="ARBA" id="ARBA00023125"/>
    </source>
</evidence>
<comment type="caution">
    <text evidence="9">The sequence shown here is derived from an EMBL/GenBank/DDBJ whole genome shotgun (WGS) entry which is preliminary data.</text>
</comment>
<dbReference type="EMBL" id="JBBNAF010000008">
    <property type="protein sequence ID" value="KAK9120951.1"/>
    <property type="molecule type" value="Genomic_DNA"/>
</dbReference>
<dbReference type="GO" id="GO:0009723">
    <property type="term" value="P:response to ethylene"/>
    <property type="evidence" value="ECO:0007669"/>
    <property type="project" value="TreeGrafter"/>
</dbReference>
<gene>
    <name evidence="9" type="ORF">Syun_018568</name>
</gene>
<dbReference type="FunFam" id="1.10.10.60:FF:000009">
    <property type="entry name" value="transcription factor MYB1R1"/>
    <property type="match status" value="1"/>
</dbReference>
<name>A0AAP0ISJ0_9MAGN</name>
<dbReference type="Proteomes" id="UP001420932">
    <property type="component" value="Unassembled WGS sequence"/>
</dbReference>
<evidence type="ECO:0000256" key="6">
    <source>
        <dbReference type="SAM" id="MobiDB-lite"/>
    </source>
</evidence>
<evidence type="ECO:0000256" key="5">
    <source>
        <dbReference type="ARBA" id="ARBA00023242"/>
    </source>
</evidence>
<dbReference type="AlphaFoldDB" id="A0AAP0ISJ0"/>
<dbReference type="GO" id="GO:0006355">
    <property type="term" value="P:regulation of DNA-templated transcription"/>
    <property type="evidence" value="ECO:0007669"/>
    <property type="project" value="UniProtKB-ARBA"/>
</dbReference>
<dbReference type="InterPro" id="IPR052245">
    <property type="entry name" value="Plant_Stress_Dev_TF"/>
</dbReference>
<dbReference type="SUPFAM" id="SSF46689">
    <property type="entry name" value="Homeodomain-like"/>
    <property type="match status" value="1"/>
</dbReference>
<evidence type="ECO:0000256" key="2">
    <source>
        <dbReference type="ARBA" id="ARBA00023015"/>
    </source>
</evidence>
<dbReference type="InterPro" id="IPR001005">
    <property type="entry name" value="SANT/Myb"/>
</dbReference>
<dbReference type="Gene3D" id="1.10.10.60">
    <property type="entry name" value="Homeodomain-like"/>
    <property type="match status" value="1"/>
</dbReference>
<sequence length="303" mass="33711">MRGCGHSKEGCEERVVMKLFGVRIYEEVEVEVEMEEKKGRDEEMMKKSFSVGNLQASIAEHDVADRGYLSDEGGRSSRRDGHGRKKGVPWTEEEHRTFLLGLNKLGKGDWRGISRKFVTTRTPTQVASHAQKYFLRQAATNKKKRRSSLFDMPVEDPNILYSTWSASTMAAPRIEMPQASTMASSSGGSNTHLMSYRERVPDWMLRQQEARFIPAMALGHPAVFAREGNRFQPYRNFLAPPPSIIINNAWNRTVPTCVAKATREGGSSSSTVNTELKLTISPPDSAKILNGASKMGSGAISVI</sequence>
<evidence type="ECO:0000313" key="9">
    <source>
        <dbReference type="EMBL" id="KAK9120951.1"/>
    </source>
</evidence>
<dbReference type="GO" id="GO:0009739">
    <property type="term" value="P:response to gibberellin"/>
    <property type="evidence" value="ECO:0007669"/>
    <property type="project" value="TreeGrafter"/>
</dbReference>
<feature type="domain" description="Myb-like" evidence="7">
    <location>
        <begin position="82"/>
        <end position="134"/>
    </location>
</feature>
<evidence type="ECO:0000256" key="1">
    <source>
        <dbReference type="ARBA" id="ARBA00004123"/>
    </source>
</evidence>
<dbReference type="SMART" id="SM00717">
    <property type="entry name" value="SANT"/>
    <property type="match status" value="1"/>
</dbReference>
<proteinExistence type="predicted"/>
<feature type="domain" description="HTH myb-type" evidence="8">
    <location>
        <begin position="82"/>
        <end position="138"/>
    </location>
</feature>
<keyword evidence="10" id="KW-1185">Reference proteome</keyword>
<dbReference type="InterPro" id="IPR017930">
    <property type="entry name" value="Myb_dom"/>
</dbReference>
<dbReference type="NCBIfam" id="TIGR01557">
    <property type="entry name" value="myb_SHAQKYF"/>
    <property type="match status" value="1"/>
</dbReference>
<comment type="subcellular location">
    <subcellularLocation>
        <location evidence="1">Nucleus</location>
    </subcellularLocation>
</comment>
<dbReference type="PANTHER" id="PTHR44191:SF61">
    <property type="entry name" value="OS08G0151000 PROTEIN"/>
    <property type="match status" value="1"/>
</dbReference>
<evidence type="ECO:0000259" key="7">
    <source>
        <dbReference type="PROSITE" id="PS50090"/>
    </source>
</evidence>
<dbReference type="PROSITE" id="PS51294">
    <property type="entry name" value="HTH_MYB"/>
    <property type="match status" value="1"/>
</dbReference>
<protein>
    <submittedName>
        <fullName evidence="9">Uncharacterized protein</fullName>
    </submittedName>
</protein>
<feature type="compositionally biased region" description="Basic and acidic residues" evidence="6">
    <location>
        <begin position="65"/>
        <end position="80"/>
    </location>
</feature>
<organism evidence="9 10">
    <name type="scientific">Stephania yunnanensis</name>
    <dbReference type="NCBI Taxonomy" id="152371"/>
    <lineage>
        <taxon>Eukaryota</taxon>
        <taxon>Viridiplantae</taxon>
        <taxon>Streptophyta</taxon>
        <taxon>Embryophyta</taxon>
        <taxon>Tracheophyta</taxon>
        <taxon>Spermatophyta</taxon>
        <taxon>Magnoliopsida</taxon>
        <taxon>Ranunculales</taxon>
        <taxon>Menispermaceae</taxon>
        <taxon>Menispermoideae</taxon>
        <taxon>Cissampelideae</taxon>
        <taxon>Stephania</taxon>
    </lineage>
</organism>
<dbReference type="Pfam" id="PF00249">
    <property type="entry name" value="Myb_DNA-binding"/>
    <property type="match status" value="1"/>
</dbReference>
<feature type="region of interest" description="Disordered" evidence="6">
    <location>
        <begin position="65"/>
        <end position="89"/>
    </location>
</feature>
<dbReference type="InterPro" id="IPR006447">
    <property type="entry name" value="Myb_dom_plants"/>
</dbReference>
<reference evidence="9 10" key="1">
    <citation type="submission" date="2024-01" db="EMBL/GenBank/DDBJ databases">
        <title>Genome assemblies of Stephania.</title>
        <authorList>
            <person name="Yang L."/>
        </authorList>
    </citation>
    <scope>NUCLEOTIDE SEQUENCE [LARGE SCALE GENOMIC DNA]</scope>
    <source>
        <strain evidence="9">YNDBR</strain>
        <tissue evidence="9">Leaf</tissue>
    </source>
</reference>
<keyword evidence="4" id="KW-0804">Transcription</keyword>
<evidence type="ECO:0000256" key="4">
    <source>
        <dbReference type="ARBA" id="ARBA00023163"/>
    </source>
</evidence>